<dbReference type="Pfam" id="PF04628">
    <property type="entry name" value="Sedlin_N"/>
    <property type="match status" value="1"/>
</dbReference>
<feature type="chain" id="PRO_5034097529" description="Sedlin" evidence="1">
    <location>
        <begin position="19"/>
        <end position="165"/>
    </location>
</feature>
<feature type="signal peptide" evidence="1">
    <location>
        <begin position="1"/>
        <end position="18"/>
    </location>
</feature>
<reference evidence="2" key="1">
    <citation type="submission" date="2020-07" db="EMBL/GenBank/DDBJ databases">
        <title>Draft Genome Sequence of a Deep-Sea Yeast, Naganishia (Cryptococcus) liquefaciens strain N6.</title>
        <authorList>
            <person name="Han Y.W."/>
            <person name="Kajitani R."/>
            <person name="Morimoto H."/>
            <person name="Parhat M."/>
            <person name="Tsubouchi H."/>
            <person name="Bakenova O."/>
            <person name="Ogata M."/>
            <person name="Argunhan B."/>
            <person name="Aoki R."/>
            <person name="Kajiwara S."/>
            <person name="Itoh T."/>
            <person name="Iwasaki H."/>
        </authorList>
    </citation>
    <scope>NUCLEOTIDE SEQUENCE</scope>
    <source>
        <strain evidence="2">N6</strain>
    </source>
</reference>
<dbReference type="EMBL" id="BLZA01000028">
    <property type="protein sequence ID" value="GHJ88096.1"/>
    <property type="molecule type" value="Genomic_DNA"/>
</dbReference>
<accession>A0A8H3TV36</accession>
<name>A0A8H3TV36_9TREE</name>
<dbReference type="OrthoDB" id="18320at2759"/>
<proteinExistence type="predicted"/>
<dbReference type="InterPro" id="IPR011012">
    <property type="entry name" value="Longin-like_dom_sf"/>
</dbReference>
<dbReference type="PANTHER" id="PTHR12403">
    <property type="entry name" value="TRAFFICKING PROTEIN PARTICLE COMPLEX SUBUNIT 2"/>
    <property type="match status" value="1"/>
</dbReference>
<keyword evidence="1" id="KW-0732">Signal</keyword>
<evidence type="ECO:0000313" key="3">
    <source>
        <dbReference type="Proteomes" id="UP000620104"/>
    </source>
</evidence>
<dbReference type="GO" id="GO:0006888">
    <property type="term" value="P:endoplasmic reticulum to Golgi vesicle-mediated transport"/>
    <property type="evidence" value="ECO:0007669"/>
    <property type="project" value="InterPro"/>
</dbReference>
<protein>
    <recommendedName>
        <fullName evidence="4">Sedlin</fullName>
    </recommendedName>
</protein>
<evidence type="ECO:0000313" key="2">
    <source>
        <dbReference type="EMBL" id="GHJ88096.1"/>
    </source>
</evidence>
<sequence>MAAVTRVIPLHLVTFAILSPLNTPLYIHSYTGKEDEFRYIQIAHSALDMVEEKESTVDGRGLESYLGLLCVMDDLAVYGYRTPSRVRIIVSIALMDGVIKDSDVVTICRAIHQLYIKASSNPFTMLRSSTLRKDHYELLSSPLTNNQVIRTGAQALGRLLDGHRV</sequence>
<evidence type="ECO:0000256" key="1">
    <source>
        <dbReference type="SAM" id="SignalP"/>
    </source>
</evidence>
<dbReference type="Proteomes" id="UP000620104">
    <property type="component" value="Unassembled WGS sequence"/>
</dbReference>
<dbReference type="InterPro" id="IPR006722">
    <property type="entry name" value="Sedlin"/>
</dbReference>
<dbReference type="Gene3D" id="3.30.450.70">
    <property type="match status" value="1"/>
</dbReference>
<dbReference type="AlphaFoldDB" id="A0A8H3TV36"/>
<gene>
    <name evidence="2" type="ORF">NliqN6_4498</name>
</gene>
<dbReference type="GO" id="GO:0005737">
    <property type="term" value="C:cytoplasm"/>
    <property type="evidence" value="ECO:0007669"/>
    <property type="project" value="GOC"/>
</dbReference>
<comment type="caution">
    <text evidence="2">The sequence shown here is derived from an EMBL/GenBank/DDBJ whole genome shotgun (WGS) entry which is preliminary data.</text>
</comment>
<dbReference type="SUPFAM" id="SSF64356">
    <property type="entry name" value="SNARE-like"/>
    <property type="match status" value="1"/>
</dbReference>
<organism evidence="2 3">
    <name type="scientific">Naganishia liquefaciens</name>
    <dbReference type="NCBI Taxonomy" id="104408"/>
    <lineage>
        <taxon>Eukaryota</taxon>
        <taxon>Fungi</taxon>
        <taxon>Dikarya</taxon>
        <taxon>Basidiomycota</taxon>
        <taxon>Agaricomycotina</taxon>
        <taxon>Tremellomycetes</taxon>
        <taxon>Filobasidiales</taxon>
        <taxon>Filobasidiaceae</taxon>
        <taxon>Naganishia</taxon>
    </lineage>
</organism>
<evidence type="ECO:0008006" key="4">
    <source>
        <dbReference type="Google" id="ProtNLM"/>
    </source>
</evidence>
<keyword evidence="3" id="KW-1185">Reference proteome</keyword>